<reference evidence="6" key="1">
    <citation type="submission" date="2018-11" db="EMBL/GenBank/DDBJ databases">
        <authorList>
            <person name="Alioto T."/>
            <person name="Alioto T."/>
        </authorList>
    </citation>
    <scope>NUCLEOTIDE SEQUENCE</scope>
</reference>
<dbReference type="Proteomes" id="UP000596742">
    <property type="component" value="Unassembled WGS sequence"/>
</dbReference>
<feature type="transmembrane region" description="Helical" evidence="4">
    <location>
        <begin position="192"/>
        <end position="216"/>
    </location>
</feature>
<dbReference type="GO" id="GO:0005886">
    <property type="term" value="C:plasma membrane"/>
    <property type="evidence" value="ECO:0007669"/>
    <property type="project" value="TreeGrafter"/>
</dbReference>
<keyword evidence="2" id="KW-0732">Signal</keyword>
<accession>A0A8B6H5Z9</accession>
<dbReference type="SUPFAM" id="SSF52058">
    <property type="entry name" value="L domain-like"/>
    <property type="match status" value="1"/>
</dbReference>
<dbReference type="AlphaFoldDB" id="A0A8B6H5Z9"/>
<dbReference type="PANTHER" id="PTHR24369">
    <property type="entry name" value="ANTIGEN BSP, PUTATIVE-RELATED"/>
    <property type="match status" value="1"/>
</dbReference>
<dbReference type="EMBL" id="UYJE01009475">
    <property type="protein sequence ID" value="VDI73796.1"/>
    <property type="molecule type" value="Genomic_DNA"/>
</dbReference>
<comment type="caution">
    <text evidence="6">The sequence shown here is derived from an EMBL/GenBank/DDBJ whole genome shotgun (WGS) entry which is preliminary data.</text>
</comment>
<evidence type="ECO:0000313" key="6">
    <source>
        <dbReference type="EMBL" id="VDI73796.1"/>
    </source>
</evidence>
<sequence>GKPLLSMQPNDMFYEIFDVNCPIKCDCYRWYNKSINIVDCNGKGLTEIPDSVPEGIVDIWIDNNDVPVFEFRSYFKNVRQLFASNISLQQIKPSVFSRMKKLEVLKIDHNQLLYLPTNIENLKLKTISLHNNPLICDCHTVWLKDWILKNTNAVDDIKHITCQTGIETIETLIAVLNSDFICKRHTTIQKHFIVPISVSSVLVVLLMMLALMVYIYRHEIKVLLYIKFELHPFDRRTPEEHEKIDLTILHTNGSLELAMN</sequence>
<evidence type="ECO:0000256" key="4">
    <source>
        <dbReference type="SAM" id="Phobius"/>
    </source>
</evidence>
<organism evidence="6 7">
    <name type="scientific">Mytilus galloprovincialis</name>
    <name type="common">Mediterranean mussel</name>
    <dbReference type="NCBI Taxonomy" id="29158"/>
    <lineage>
        <taxon>Eukaryota</taxon>
        <taxon>Metazoa</taxon>
        <taxon>Spiralia</taxon>
        <taxon>Lophotrochozoa</taxon>
        <taxon>Mollusca</taxon>
        <taxon>Bivalvia</taxon>
        <taxon>Autobranchia</taxon>
        <taxon>Pteriomorphia</taxon>
        <taxon>Mytilida</taxon>
        <taxon>Mytiloidea</taxon>
        <taxon>Mytilidae</taxon>
        <taxon>Mytilinae</taxon>
        <taxon>Mytilus</taxon>
    </lineage>
</organism>
<evidence type="ECO:0000256" key="2">
    <source>
        <dbReference type="ARBA" id="ARBA00022729"/>
    </source>
</evidence>
<evidence type="ECO:0000313" key="7">
    <source>
        <dbReference type="Proteomes" id="UP000596742"/>
    </source>
</evidence>
<keyword evidence="1" id="KW-0433">Leucine-rich repeat</keyword>
<dbReference type="InterPro" id="IPR000483">
    <property type="entry name" value="Cys-rich_flank_reg_C"/>
</dbReference>
<feature type="non-terminal residue" evidence="6">
    <location>
        <position position="1"/>
    </location>
</feature>
<dbReference type="Gene3D" id="3.80.10.10">
    <property type="entry name" value="Ribonuclease Inhibitor"/>
    <property type="match status" value="1"/>
</dbReference>
<evidence type="ECO:0000256" key="3">
    <source>
        <dbReference type="ARBA" id="ARBA00022737"/>
    </source>
</evidence>
<dbReference type="SMART" id="SM00082">
    <property type="entry name" value="LRRCT"/>
    <property type="match status" value="1"/>
</dbReference>
<proteinExistence type="predicted"/>
<dbReference type="InterPro" id="IPR050541">
    <property type="entry name" value="LRR_TM_domain-containing"/>
</dbReference>
<feature type="domain" description="LRRCT" evidence="5">
    <location>
        <begin position="132"/>
        <end position="183"/>
    </location>
</feature>
<keyword evidence="3" id="KW-0677">Repeat</keyword>
<evidence type="ECO:0000259" key="5">
    <source>
        <dbReference type="SMART" id="SM00082"/>
    </source>
</evidence>
<keyword evidence="4" id="KW-0812">Transmembrane</keyword>
<evidence type="ECO:0000256" key="1">
    <source>
        <dbReference type="ARBA" id="ARBA00022614"/>
    </source>
</evidence>
<protein>
    <recommendedName>
        <fullName evidence="5">LRRCT domain-containing protein</fullName>
    </recommendedName>
</protein>
<name>A0A8B6H5Z9_MYTGA</name>
<dbReference type="InterPro" id="IPR032675">
    <property type="entry name" value="LRR_dom_sf"/>
</dbReference>
<gene>
    <name evidence="6" type="ORF">MGAL_10B064197</name>
</gene>
<dbReference type="OrthoDB" id="6151426at2759"/>
<dbReference type="PANTHER" id="PTHR24369:SF210">
    <property type="entry name" value="CHAOPTIN-RELATED"/>
    <property type="match status" value="1"/>
</dbReference>
<keyword evidence="7" id="KW-1185">Reference proteome</keyword>
<keyword evidence="4" id="KW-0472">Membrane</keyword>
<keyword evidence="4" id="KW-1133">Transmembrane helix</keyword>